<gene>
    <name evidence="1" type="ORF">BT96DRAFT_744699</name>
</gene>
<organism evidence="1 2">
    <name type="scientific">Gymnopus androsaceus JB14</name>
    <dbReference type="NCBI Taxonomy" id="1447944"/>
    <lineage>
        <taxon>Eukaryota</taxon>
        <taxon>Fungi</taxon>
        <taxon>Dikarya</taxon>
        <taxon>Basidiomycota</taxon>
        <taxon>Agaricomycotina</taxon>
        <taxon>Agaricomycetes</taxon>
        <taxon>Agaricomycetidae</taxon>
        <taxon>Agaricales</taxon>
        <taxon>Marasmiineae</taxon>
        <taxon>Omphalotaceae</taxon>
        <taxon>Gymnopus</taxon>
    </lineage>
</organism>
<dbReference type="Proteomes" id="UP000799118">
    <property type="component" value="Unassembled WGS sequence"/>
</dbReference>
<dbReference type="OrthoDB" id="3247294at2759"/>
<protein>
    <submittedName>
        <fullName evidence="1">Uncharacterized protein</fullName>
    </submittedName>
</protein>
<proteinExistence type="predicted"/>
<evidence type="ECO:0000313" key="2">
    <source>
        <dbReference type="Proteomes" id="UP000799118"/>
    </source>
</evidence>
<dbReference type="AlphaFoldDB" id="A0A6A4HHL6"/>
<feature type="non-terminal residue" evidence="1">
    <location>
        <position position="76"/>
    </location>
</feature>
<accession>A0A6A4HHL6</accession>
<feature type="non-terminal residue" evidence="1">
    <location>
        <position position="1"/>
    </location>
</feature>
<sequence>YRTKRSIFQDINTNMITEAYHHVLKTKFLCGKRNRRIDHLVYVLIEELLPYYITKHKRQDFGFEGLSIEVRKRKDV</sequence>
<name>A0A6A4HHL6_9AGAR</name>
<evidence type="ECO:0000313" key="1">
    <source>
        <dbReference type="EMBL" id="KAE9397403.1"/>
    </source>
</evidence>
<dbReference type="EMBL" id="ML769498">
    <property type="protein sequence ID" value="KAE9397403.1"/>
    <property type="molecule type" value="Genomic_DNA"/>
</dbReference>
<reference evidence="1" key="1">
    <citation type="journal article" date="2019" name="Environ. Microbiol.">
        <title>Fungal ecological strategies reflected in gene transcription - a case study of two litter decomposers.</title>
        <authorList>
            <person name="Barbi F."/>
            <person name="Kohler A."/>
            <person name="Barry K."/>
            <person name="Baskaran P."/>
            <person name="Daum C."/>
            <person name="Fauchery L."/>
            <person name="Ihrmark K."/>
            <person name="Kuo A."/>
            <person name="LaButti K."/>
            <person name="Lipzen A."/>
            <person name="Morin E."/>
            <person name="Grigoriev I.V."/>
            <person name="Henrissat B."/>
            <person name="Lindahl B."/>
            <person name="Martin F."/>
        </authorList>
    </citation>
    <scope>NUCLEOTIDE SEQUENCE</scope>
    <source>
        <strain evidence="1">JB14</strain>
    </source>
</reference>
<keyword evidence="2" id="KW-1185">Reference proteome</keyword>